<proteinExistence type="inferred from homology"/>
<accession>A0A3A8PT35</accession>
<comment type="caution">
    <text evidence="3">The sequence shown here is derived from an EMBL/GenBank/DDBJ whole genome shotgun (WGS) entry which is preliminary data.</text>
</comment>
<comment type="similarity">
    <text evidence="1">Belongs to the myoviridae tail sheath protein family.</text>
</comment>
<protein>
    <submittedName>
        <fullName evidence="3">Phage tail protein</fullName>
    </submittedName>
</protein>
<gene>
    <name evidence="3" type="ORF">D7W81_27085</name>
</gene>
<name>A0A3A8PT35_9BACT</name>
<evidence type="ECO:0000313" key="4">
    <source>
        <dbReference type="Proteomes" id="UP000267003"/>
    </source>
</evidence>
<organism evidence="3 4">
    <name type="scientific">Corallococcus aberystwythensis</name>
    <dbReference type="NCBI Taxonomy" id="2316722"/>
    <lineage>
        <taxon>Bacteria</taxon>
        <taxon>Pseudomonadati</taxon>
        <taxon>Myxococcota</taxon>
        <taxon>Myxococcia</taxon>
        <taxon>Myxococcales</taxon>
        <taxon>Cystobacterineae</taxon>
        <taxon>Myxococcaceae</taxon>
        <taxon>Corallococcus</taxon>
    </lineage>
</organism>
<keyword evidence="4" id="KW-1185">Reference proteome</keyword>
<sequence length="639" mass="69831">MSTEKTPDVYIKEVSLLPPSVAEVATAIPAFIGYTKKAERNGVSLTKQPFRIKSQLEFEQYFGGGASPKSVTVKLDDDNAVLATAITPRFYLYDSLRLFFDNGGGPCYIISVGSYSDTVDKAALVAGLEPLRKEDEPTLIVIPEAVLLSDNDCSELQTKMLAQCEELQDRFAILDVMHDAAKTLTEMASTFRNGIGMRALRYGAAYFPYVRTTTPFTIRYKDITFEKGGNTVGLASLTGTAGSLLQMVQQLDRALKDVQTLKTALADAEGSGKTYPKHFQPAQNELETRAELVHYATVLRQLALRLLGYATGLNSSQLQTEALNLVKPAARLEALVEQLKGYDLAFNGIVAGATALGIIVDTDFPSYSLPAAATPEHRAIYGATPANVAAAVAHARPAFRAAFEEMYALLTTLQESADRIVDNLEEIVRTTHPVLQRAFEALGREAAVLPPSGAIAGLYAYVDNSRGVWKAPANVSLSSVVEPVLKLDANDQANLNVDVDAGKSINAIRAFAGKGTLVWGARTLAGNDNEWRYISVRRFYNMVEESIKKSTYWAVFEPNDPNTWVRVRSMIENYLTQRWRDGALTGAKPDEAFFVKLGLGVTMTPQDVLEGRMNVEIGLAVVRPAEFIVLKFSHKMQTA</sequence>
<evidence type="ECO:0000259" key="2">
    <source>
        <dbReference type="Pfam" id="PF17482"/>
    </source>
</evidence>
<feature type="domain" description="Tail sheath protein C-terminal" evidence="2">
    <location>
        <begin position="528"/>
        <end position="632"/>
    </location>
</feature>
<reference evidence="4" key="1">
    <citation type="submission" date="2018-09" db="EMBL/GenBank/DDBJ databases">
        <authorList>
            <person name="Livingstone P.G."/>
            <person name="Whitworth D.E."/>
        </authorList>
    </citation>
    <scope>NUCLEOTIDE SEQUENCE [LARGE SCALE GENOMIC DNA]</scope>
    <source>
        <strain evidence="4">AB050A</strain>
    </source>
</reference>
<dbReference type="Gene3D" id="3.40.50.11780">
    <property type="match status" value="2"/>
</dbReference>
<dbReference type="InterPro" id="IPR052042">
    <property type="entry name" value="Tail_sheath_structural"/>
</dbReference>
<dbReference type="InterPro" id="IPR020287">
    <property type="entry name" value="Tail_sheath_C"/>
</dbReference>
<dbReference type="Proteomes" id="UP000267003">
    <property type="component" value="Unassembled WGS sequence"/>
</dbReference>
<evidence type="ECO:0000313" key="3">
    <source>
        <dbReference type="EMBL" id="RKH59553.1"/>
    </source>
</evidence>
<dbReference type="EMBL" id="RAWK01000185">
    <property type="protein sequence ID" value="RKH59553.1"/>
    <property type="molecule type" value="Genomic_DNA"/>
</dbReference>
<dbReference type="AlphaFoldDB" id="A0A3A8PT35"/>
<dbReference type="PANTHER" id="PTHR35861:SF1">
    <property type="entry name" value="PHAGE TAIL SHEATH PROTEIN"/>
    <property type="match status" value="1"/>
</dbReference>
<dbReference type="PANTHER" id="PTHR35861">
    <property type="match status" value="1"/>
</dbReference>
<dbReference type="Pfam" id="PF17482">
    <property type="entry name" value="Phage_sheath_1C"/>
    <property type="match status" value="1"/>
</dbReference>
<dbReference type="RefSeq" id="WP_120558290.1">
    <property type="nucleotide sequence ID" value="NZ_RAWK01000185.1"/>
</dbReference>
<evidence type="ECO:0000256" key="1">
    <source>
        <dbReference type="ARBA" id="ARBA00008005"/>
    </source>
</evidence>